<evidence type="ECO:0000313" key="1">
    <source>
        <dbReference type="EMBL" id="KAA6343660.1"/>
    </source>
</evidence>
<organism evidence="1">
    <name type="scientific">termite gut metagenome</name>
    <dbReference type="NCBI Taxonomy" id="433724"/>
    <lineage>
        <taxon>unclassified sequences</taxon>
        <taxon>metagenomes</taxon>
        <taxon>organismal metagenomes</taxon>
    </lineage>
</organism>
<gene>
    <name evidence="1" type="ORF">EZS27_008665</name>
</gene>
<protein>
    <submittedName>
        <fullName evidence="1">Uncharacterized protein</fullName>
    </submittedName>
</protein>
<comment type="caution">
    <text evidence="1">The sequence shown here is derived from an EMBL/GenBank/DDBJ whole genome shotgun (WGS) entry which is preliminary data.</text>
</comment>
<sequence>MDNCNYYYQFNTIKRLWILDKDHVNKITFQDDKRPEIGLIDEFDIENLIELQCDDENTNLTQKNSYDLELSTIITDINYSTTNLLNSLICGKYIVIFLTGEKRYFCFGVDEGASLTYELDINNGYKVTLLENNSYYPVFQIKINNFIF</sequence>
<name>A0A5J4SE92_9ZZZZ</name>
<accession>A0A5J4SE92</accession>
<reference evidence="1" key="1">
    <citation type="submission" date="2019-03" db="EMBL/GenBank/DDBJ databases">
        <title>Single cell metagenomics reveals metabolic interactions within the superorganism composed of flagellate Streblomastix strix and complex community of Bacteroidetes bacteria on its surface.</title>
        <authorList>
            <person name="Treitli S.C."/>
            <person name="Kolisko M."/>
            <person name="Husnik F."/>
            <person name="Keeling P."/>
            <person name="Hampl V."/>
        </authorList>
    </citation>
    <scope>NUCLEOTIDE SEQUENCE</scope>
    <source>
        <strain evidence="1">STM</strain>
    </source>
</reference>
<dbReference type="AlphaFoldDB" id="A0A5J4SE92"/>
<dbReference type="EMBL" id="SNRY01000258">
    <property type="protein sequence ID" value="KAA6343660.1"/>
    <property type="molecule type" value="Genomic_DNA"/>
</dbReference>
<proteinExistence type="predicted"/>